<name>A0ABP9VMQ8_9BACT</name>
<feature type="transmembrane region" description="Helical" evidence="2">
    <location>
        <begin position="236"/>
        <end position="256"/>
    </location>
</feature>
<proteinExistence type="predicted"/>
<feature type="region of interest" description="Disordered" evidence="1">
    <location>
        <begin position="1"/>
        <end position="46"/>
    </location>
</feature>
<dbReference type="RefSeq" id="WP_345682098.1">
    <property type="nucleotide sequence ID" value="NZ_BAABRO010000001.1"/>
</dbReference>
<dbReference type="SUPFAM" id="SSF56112">
    <property type="entry name" value="Protein kinase-like (PK-like)"/>
    <property type="match status" value="1"/>
</dbReference>
<comment type="caution">
    <text evidence="3">The sequence shown here is derived from an EMBL/GenBank/DDBJ whole genome shotgun (WGS) entry which is preliminary data.</text>
</comment>
<evidence type="ECO:0000256" key="2">
    <source>
        <dbReference type="SAM" id="Phobius"/>
    </source>
</evidence>
<keyword evidence="2" id="KW-1133">Transmembrane helix</keyword>
<evidence type="ECO:0000313" key="3">
    <source>
        <dbReference type="EMBL" id="GAA5504997.1"/>
    </source>
</evidence>
<evidence type="ECO:0000256" key="1">
    <source>
        <dbReference type="SAM" id="MobiDB-lite"/>
    </source>
</evidence>
<dbReference type="EMBL" id="BAABRO010000001">
    <property type="protein sequence ID" value="GAA5504997.1"/>
    <property type="molecule type" value="Genomic_DNA"/>
</dbReference>
<keyword evidence="4" id="KW-1185">Reference proteome</keyword>
<dbReference type="Gene3D" id="1.10.510.10">
    <property type="entry name" value="Transferase(Phosphotransferase) domain 1"/>
    <property type="match status" value="1"/>
</dbReference>
<keyword evidence="2" id="KW-0812">Transmembrane</keyword>
<sequence length="258" mass="28025">MNDDCDAVQTGDLPSAALRRRDLDSEHESHDNRPPPTTAQNSEPESLRDCIANAGTLAIDDAIIVVDQIAAELDRLHRGGKVHRAISPSSIVLTDDGFARIGGGDVEPVTAAQEFDLVADVGRDLRGLGWTLHYMLSGDDPTASADPIEAEAESVANRDTADLGAANPIFRRLVSRDETDRYESAVELRIDLRRQGFEHLEPLADSIPPITSSPESGQAPVSRELELPQPRVRRNWVAVGVVVTVIVVASVSRHYWMG</sequence>
<organism evidence="3 4">
    <name type="scientific">Novipirellula caenicola</name>
    <dbReference type="NCBI Taxonomy" id="1536901"/>
    <lineage>
        <taxon>Bacteria</taxon>
        <taxon>Pseudomonadati</taxon>
        <taxon>Planctomycetota</taxon>
        <taxon>Planctomycetia</taxon>
        <taxon>Pirellulales</taxon>
        <taxon>Pirellulaceae</taxon>
        <taxon>Novipirellula</taxon>
    </lineage>
</organism>
<accession>A0ABP9VMQ8</accession>
<keyword evidence="2" id="KW-0472">Membrane</keyword>
<evidence type="ECO:0000313" key="4">
    <source>
        <dbReference type="Proteomes" id="UP001416858"/>
    </source>
</evidence>
<gene>
    <name evidence="3" type="ORF">Rcae01_00436</name>
</gene>
<evidence type="ECO:0008006" key="5">
    <source>
        <dbReference type="Google" id="ProtNLM"/>
    </source>
</evidence>
<dbReference type="Proteomes" id="UP001416858">
    <property type="component" value="Unassembled WGS sequence"/>
</dbReference>
<protein>
    <recommendedName>
        <fullName evidence="5">Protein kinase domain-containing protein</fullName>
    </recommendedName>
</protein>
<feature type="compositionally biased region" description="Basic and acidic residues" evidence="1">
    <location>
        <begin position="19"/>
        <end position="33"/>
    </location>
</feature>
<dbReference type="InterPro" id="IPR011009">
    <property type="entry name" value="Kinase-like_dom_sf"/>
</dbReference>
<reference evidence="3 4" key="1">
    <citation type="submission" date="2024-02" db="EMBL/GenBank/DDBJ databases">
        <title>Rhodopirellula caenicola NBRC 110016.</title>
        <authorList>
            <person name="Ichikawa N."/>
            <person name="Katano-Makiyama Y."/>
            <person name="Hidaka K."/>
        </authorList>
    </citation>
    <scope>NUCLEOTIDE SEQUENCE [LARGE SCALE GENOMIC DNA]</scope>
    <source>
        <strain evidence="3 4">NBRC 110016</strain>
    </source>
</reference>